<accession>A0A9J6B6E8</accession>
<organism evidence="3 4">
    <name type="scientific">Solanum commersonii</name>
    <name type="common">Commerson's wild potato</name>
    <name type="synonym">Commerson's nightshade</name>
    <dbReference type="NCBI Taxonomy" id="4109"/>
    <lineage>
        <taxon>Eukaryota</taxon>
        <taxon>Viridiplantae</taxon>
        <taxon>Streptophyta</taxon>
        <taxon>Embryophyta</taxon>
        <taxon>Tracheophyta</taxon>
        <taxon>Spermatophyta</taxon>
        <taxon>Magnoliopsida</taxon>
        <taxon>eudicotyledons</taxon>
        <taxon>Gunneridae</taxon>
        <taxon>Pentapetalae</taxon>
        <taxon>asterids</taxon>
        <taxon>lamiids</taxon>
        <taxon>Solanales</taxon>
        <taxon>Solanaceae</taxon>
        <taxon>Solanoideae</taxon>
        <taxon>Solaneae</taxon>
        <taxon>Solanum</taxon>
    </lineage>
</organism>
<protein>
    <submittedName>
        <fullName evidence="3">Uncharacterized protein</fullName>
    </submittedName>
</protein>
<keyword evidence="2" id="KW-0812">Transmembrane</keyword>
<feature type="region of interest" description="Disordered" evidence="1">
    <location>
        <begin position="1"/>
        <end position="48"/>
    </location>
</feature>
<keyword evidence="2" id="KW-0472">Membrane</keyword>
<comment type="caution">
    <text evidence="3">The sequence shown here is derived from an EMBL/GenBank/DDBJ whole genome shotgun (WGS) entry which is preliminary data.</text>
</comment>
<name>A0A9J6B6E8_SOLCO</name>
<keyword evidence="4" id="KW-1185">Reference proteome</keyword>
<reference evidence="3 4" key="1">
    <citation type="submission" date="2020-09" db="EMBL/GenBank/DDBJ databases">
        <title>De no assembly of potato wild relative species, Solanum commersonii.</title>
        <authorList>
            <person name="Cho K."/>
        </authorList>
    </citation>
    <scope>NUCLEOTIDE SEQUENCE [LARGE SCALE GENOMIC DNA]</scope>
    <source>
        <strain evidence="3">LZ3.2</strain>
        <tissue evidence="3">Leaf</tissue>
    </source>
</reference>
<sequence>MTYNIDVHTSKKISQPLKCMRQGEGEGRNRRKRRSKENKKEKEKVKKKKKEKKVEVISCDVKQQYSFKGFNIDGEGPTELMSSFSQWINKDKDDHYLVNCSDLEFKQLDFVVAFPKKKDWFYIMSQPNKCWTDEYVDVILYYLWKNDVPEYENQIVGTIKGFGITVGLHWHLINEVLAVIVLKERHIKVYDSMSSSKTNKIFAPRFKVVYIAAKSYMLLGLPNKQAIVYKYHIFFVLPLLKCGVNSDGLQVPSGGISSETVRMRYVSLLWNYGILKAQSGYVSNNEDPQRPRPKKQSSMKMLRLPPLIRLMFIYTIIKVVVAIFSTTSVVIYCNPLLQQGVVALIISSLSLISSQPNATSDSIIRSAIGKPFDTFRIMLKQIGLEDFFRNSYFCHFLDLPKKNNAHFQMTMIYELLKRRFIFRILKRRMSKKGEKEETRQLTEEKDLVSLVGIKNPDLIYVLNHEDTSKKHKESLCLLWFVHNVLWAKDVNNNISLTWVSSNYRRDLISKDIEMVESNIKTVKNPSDLYNPPHDAGWLKPYLILLWIESKWSWLEQEPLKETVDNELFVFDGVDGGGIDVGVGVDVGGDIGVGARQDQGATSCRRSSSFLFEKCKKLDEDSIMYLQTLSQAVNEFKNKRRLKVILSKNVRHPYTPHAKRRKKSFIKAIQNLKKKIFGELPMAVGEEMLEFKHVNVYKRVSIAQKNNLIELSRAKDLRAQYDMHFFSGEDFRTMTSIKIWHVRYPEYYDSTDKILDLNFYFNFKLRYDKISEEATTIGGRSLTQLINEFEWNEDMINYVRGVSPYPGDMD</sequence>
<dbReference type="PANTHER" id="PTHR33022">
    <property type="entry name" value="DUF1985 DOMAIN-CONTAINING PROTEIN"/>
    <property type="match status" value="1"/>
</dbReference>
<dbReference type="OrthoDB" id="1939479at2759"/>
<dbReference type="EMBL" id="JACXVP010000001">
    <property type="protein sequence ID" value="KAG5632187.1"/>
    <property type="molecule type" value="Genomic_DNA"/>
</dbReference>
<dbReference type="Proteomes" id="UP000824120">
    <property type="component" value="Chromosome 1"/>
</dbReference>
<gene>
    <name evidence="3" type="ORF">H5410_003904</name>
</gene>
<feature type="transmembrane region" description="Helical" evidence="2">
    <location>
        <begin position="307"/>
        <end position="332"/>
    </location>
</feature>
<dbReference type="PANTHER" id="PTHR33022:SF13">
    <property type="entry name" value="UBIQUITIN-LIKE PROTEASE FAMILY PROFILE DOMAIN-CONTAINING PROTEIN"/>
    <property type="match status" value="1"/>
</dbReference>
<evidence type="ECO:0000256" key="1">
    <source>
        <dbReference type="SAM" id="MobiDB-lite"/>
    </source>
</evidence>
<evidence type="ECO:0000313" key="4">
    <source>
        <dbReference type="Proteomes" id="UP000824120"/>
    </source>
</evidence>
<keyword evidence="2" id="KW-1133">Transmembrane helix</keyword>
<dbReference type="AlphaFoldDB" id="A0A9J6B6E8"/>
<evidence type="ECO:0000313" key="3">
    <source>
        <dbReference type="EMBL" id="KAG5632187.1"/>
    </source>
</evidence>
<evidence type="ECO:0000256" key="2">
    <source>
        <dbReference type="SAM" id="Phobius"/>
    </source>
</evidence>
<proteinExistence type="predicted"/>